<organism evidence="1 2">
    <name type="scientific">Tepiditoga spiralis</name>
    <dbReference type="NCBI Taxonomy" id="2108365"/>
    <lineage>
        <taxon>Bacteria</taxon>
        <taxon>Thermotogati</taxon>
        <taxon>Thermotogota</taxon>
        <taxon>Thermotogae</taxon>
        <taxon>Petrotogales</taxon>
        <taxon>Petrotogaceae</taxon>
        <taxon>Tepiditoga</taxon>
    </lineage>
</organism>
<dbReference type="EMBL" id="AP018712">
    <property type="protein sequence ID" value="BBE30207.1"/>
    <property type="molecule type" value="Genomic_DNA"/>
</dbReference>
<keyword evidence="2" id="KW-1185">Reference proteome</keyword>
<dbReference type="KEGG" id="ocy:OSSY52_03480"/>
<dbReference type="InParanoid" id="A0A7G1G5N8"/>
<proteinExistence type="predicted"/>
<gene>
    <name evidence="1" type="ORF">OSSY52_03480</name>
</gene>
<accession>A0A7G1G5N8</accession>
<dbReference type="Proteomes" id="UP000516361">
    <property type="component" value="Chromosome"/>
</dbReference>
<evidence type="ECO:0000313" key="2">
    <source>
        <dbReference type="Proteomes" id="UP000516361"/>
    </source>
</evidence>
<evidence type="ECO:0000313" key="1">
    <source>
        <dbReference type="EMBL" id="BBE30207.1"/>
    </source>
</evidence>
<sequence length="63" mass="6801">MDILTGIIPTLVKMIEHPGNGEIKKEIVMNATKEVLKVNNLYNPLLDAAISAMIDGIAGLLKN</sequence>
<protein>
    <submittedName>
        <fullName evidence="1">Uncharacterized protein</fullName>
    </submittedName>
</protein>
<reference evidence="1 2" key="1">
    <citation type="submission" date="2018-06" db="EMBL/GenBank/DDBJ databases">
        <title>Genome sequencing of Oceanotoga sp. sy52.</title>
        <authorList>
            <person name="Mori K."/>
        </authorList>
    </citation>
    <scope>NUCLEOTIDE SEQUENCE [LARGE SCALE GENOMIC DNA]</scope>
    <source>
        <strain evidence="2">sy52</strain>
    </source>
</reference>
<dbReference type="RefSeq" id="WP_190615333.1">
    <property type="nucleotide sequence ID" value="NZ_AP018712.1"/>
</dbReference>
<name>A0A7G1G5N8_9BACT</name>
<dbReference type="AlphaFoldDB" id="A0A7G1G5N8"/>